<dbReference type="Proteomes" id="UP000199031">
    <property type="component" value="Unassembled WGS sequence"/>
</dbReference>
<dbReference type="STRING" id="1465490.SAMN05444277_102298"/>
<keyword evidence="1" id="KW-1133">Transmembrane helix</keyword>
<name>A0A1I5TTI5_9BACT</name>
<evidence type="ECO:0000313" key="2">
    <source>
        <dbReference type="EMBL" id="SFP86382.1"/>
    </source>
</evidence>
<evidence type="ECO:0000313" key="3">
    <source>
        <dbReference type="Proteomes" id="UP000199031"/>
    </source>
</evidence>
<protein>
    <recommendedName>
        <fullName evidence="4">GYF domain-containing protein</fullName>
    </recommendedName>
</protein>
<organism evidence="2 3">
    <name type="scientific">Parafilimonas terrae</name>
    <dbReference type="NCBI Taxonomy" id="1465490"/>
    <lineage>
        <taxon>Bacteria</taxon>
        <taxon>Pseudomonadati</taxon>
        <taxon>Bacteroidota</taxon>
        <taxon>Chitinophagia</taxon>
        <taxon>Chitinophagales</taxon>
        <taxon>Chitinophagaceae</taxon>
        <taxon>Parafilimonas</taxon>
    </lineage>
</organism>
<proteinExistence type="predicted"/>
<sequence>MSVKVYRLLRNNREEGPFTAEELIQKSLQPYDLIWVDGSSAAWRYPGEIPQFKQYAPLPGESNAMQPAMNNFPKTTKPAAHVATAVNNNISPVVKEKPRYKVSAAWSKIQTAAAPAIKNNQPENEKKSSVKKSMVTGRLNSVSSKSLSWEDAWLDWEKEKDGISATAQKILFNTRNAPDKKTPTLQTKYAQPLHALEDKYIDNILQQKQKTKRSFSFGKTGDFILPAFALIIIFSIAYWLFHDTDMPAIPSPASKKQVVSGANTANSIQTINASTGEKPGTSSTQQQADLISKNTVLAERAKERKKVYAQPAVNHDSKPADKTVAILPVSMQNAQQSSDDIDKAQALNNEAADNSKPVGNSKDEGISVKNITAAKPLISSKKIIANYVKLPSQVEMKNGIANIKIENVGDVDLDLVVVDVQYFNAANNFKKGETFYLHNLRAGRDVTIKTPKDAASAYATSKISLISSDAKQLYVVNDN</sequence>
<keyword evidence="1" id="KW-0812">Transmembrane</keyword>
<evidence type="ECO:0008006" key="4">
    <source>
        <dbReference type="Google" id="ProtNLM"/>
    </source>
</evidence>
<reference evidence="2 3" key="1">
    <citation type="submission" date="2016-10" db="EMBL/GenBank/DDBJ databases">
        <authorList>
            <person name="de Groot N.N."/>
        </authorList>
    </citation>
    <scope>NUCLEOTIDE SEQUENCE [LARGE SCALE GENOMIC DNA]</scope>
    <source>
        <strain evidence="2 3">DSM 28286</strain>
    </source>
</reference>
<dbReference type="RefSeq" id="WP_090656079.1">
    <property type="nucleotide sequence ID" value="NZ_FOXQ01000002.1"/>
</dbReference>
<keyword evidence="1" id="KW-0472">Membrane</keyword>
<gene>
    <name evidence="2" type="ORF">SAMN05444277_102298</name>
</gene>
<feature type="transmembrane region" description="Helical" evidence="1">
    <location>
        <begin position="223"/>
        <end position="241"/>
    </location>
</feature>
<dbReference type="OrthoDB" id="679074at2"/>
<keyword evidence="3" id="KW-1185">Reference proteome</keyword>
<accession>A0A1I5TTI5</accession>
<dbReference type="AlphaFoldDB" id="A0A1I5TTI5"/>
<evidence type="ECO:0000256" key="1">
    <source>
        <dbReference type="SAM" id="Phobius"/>
    </source>
</evidence>
<dbReference type="EMBL" id="FOXQ01000002">
    <property type="protein sequence ID" value="SFP86382.1"/>
    <property type="molecule type" value="Genomic_DNA"/>
</dbReference>